<sequence>MNSPNSLSHIFREVGPILLTTSGPSSGLAPTVPCPFAGDTRTEHNTPGPATETERTQDQESVTKDRPAQGSIWKRIQENQEIRATTNQSANQEQGQEIKELALKVMDKRELGLEQDNAVWYVVEDQILSGNFR</sequence>
<feature type="compositionally biased region" description="Basic and acidic residues" evidence="1">
    <location>
        <begin position="52"/>
        <end position="67"/>
    </location>
</feature>
<feature type="region of interest" description="Disordered" evidence="1">
    <location>
        <begin position="21"/>
        <end position="72"/>
    </location>
</feature>
<comment type="caution">
    <text evidence="2">The sequence shown here is derived from an EMBL/GenBank/DDBJ whole genome shotgun (WGS) entry which is preliminary data.</text>
</comment>
<reference evidence="2 3" key="1">
    <citation type="submission" date="2018-07" db="EMBL/GenBank/DDBJ databases">
        <title>A high quality draft genome assembly of the barn swallow (H. rustica rustica).</title>
        <authorList>
            <person name="Formenti G."/>
            <person name="Chiara M."/>
            <person name="Poveda L."/>
            <person name="Francoijs K.-J."/>
            <person name="Bonisoli-Alquati A."/>
            <person name="Canova L."/>
            <person name="Gianfranceschi L."/>
            <person name="Horner D.S."/>
            <person name="Saino N."/>
        </authorList>
    </citation>
    <scope>NUCLEOTIDE SEQUENCE [LARGE SCALE GENOMIC DNA]</scope>
    <source>
        <strain evidence="2">Chelidonia</strain>
        <tissue evidence="2">Blood</tissue>
    </source>
</reference>
<dbReference type="EMBL" id="QRBI01000106">
    <property type="protein sequence ID" value="RMC12782.1"/>
    <property type="molecule type" value="Genomic_DNA"/>
</dbReference>
<evidence type="ECO:0000256" key="1">
    <source>
        <dbReference type="SAM" id="MobiDB-lite"/>
    </source>
</evidence>
<name>A0A3M0KHT4_HIRRU</name>
<evidence type="ECO:0000313" key="2">
    <source>
        <dbReference type="EMBL" id="RMC12782.1"/>
    </source>
</evidence>
<gene>
    <name evidence="2" type="ORF">DUI87_10307</name>
</gene>
<proteinExistence type="predicted"/>
<evidence type="ECO:0000313" key="3">
    <source>
        <dbReference type="Proteomes" id="UP000269221"/>
    </source>
</evidence>
<dbReference type="AlphaFoldDB" id="A0A3M0KHT4"/>
<accession>A0A3M0KHT4</accession>
<protein>
    <submittedName>
        <fullName evidence="2">Uncharacterized protein</fullName>
    </submittedName>
</protein>
<keyword evidence="3" id="KW-1185">Reference proteome</keyword>
<organism evidence="2 3">
    <name type="scientific">Hirundo rustica rustica</name>
    <dbReference type="NCBI Taxonomy" id="333673"/>
    <lineage>
        <taxon>Eukaryota</taxon>
        <taxon>Metazoa</taxon>
        <taxon>Chordata</taxon>
        <taxon>Craniata</taxon>
        <taxon>Vertebrata</taxon>
        <taxon>Euteleostomi</taxon>
        <taxon>Archelosauria</taxon>
        <taxon>Archosauria</taxon>
        <taxon>Dinosauria</taxon>
        <taxon>Saurischia</taxon>
        <taxon>Theropoda</taxon>
        <taxon>Coelurosauria</taxon>
        <taxon>Aves</taxon>
        <taxon>Neognathae</taxon>
        <taxon>Neoaves</taxon>
        <taxon>Telluraves</taxon>
        <taxon>Australaves</taxon>
        <taxon>Passeriformes</taxon>
        <taxon>Sylvioidea</taxon>
        <taxon>Hirundinidae</taxon>
        <taxon>Hirundo</taxon>
    </lineage>
</organism>
<dbReference type="Proteomes" id="UP000269221">
    <property type="component" value="Unassembled WGS sequence"/>
</dbReference>